<evidence type="ECO:0000259" key="4">
    <source>
        <dbReference type="PROSITE" id="PS50158"/>
    </source>
</evidence>
<feature type="domain" description="CCHC-type" evidence="4">
    <location>
        <begin position="162"/>
        <end position="176"/>
    </location>
</feature>
<dbReference type="GO" id="GO:0008270">
    <property type="term" value="F:zinc ion binding"/>
    <property type="evidence" value="ECO:0007669"/>
    <property type="project" value="UniProtKB-KW"/>
</dbReference>
<keyword evidence="1" id="KW-0862">Zinc</keyword>
<name>A0A6L2LES8_TANCI</name>
<gene>
    <name evidence="5" type="ORF">Tci_030722</name>
</gene>
<keyword evidence="1" id="KW-0479">Metal-binding</keyword>
<sequence>MIDYALWEVIKNGTTLPKTKVVKGVTTEMPITSAKEKAQRRLEVKARSNLMMGIPNEHQLKFNSINDAKKLLEAVEKRFGRNAVTKKSQRNLLKQQYKNFTAPSLEMLDQTFDRLQKLVSQLELLEEKLLQEDARRFLRKTGRKLTVNGNETIGLDKSNVECYNCHKKGYFARECRALRNQNNKHKESSRRSAEEGSNYALMAFSSSSSDSEKRLGHENYNAVPPPCTGNFMPLTLDLSFTGLDEFVNKPVVENCKAKFSKEEPNVVRKNDDVPIIEEWVSNNEEEDVSQPKIEKKIVRPSIAKIKFVKFKQQDRTTRKIAKQGNRQIDLQDQGVIDSGCSRYMTGKISYVTDYEEIDGGYVAFRGNPKGEKITGKDYLGKLNGKANEVLFVGYSLNSKAFRVFNSGTRIVKENLHIRFSKSTPNVVGTKASDNAGQARKKTEPVKVMMERRLMTIQEKKMNVMIKKKKIMLTALTMLILTFDFSSDDEDDGVVADMNNLDKTIQVSLIPTTKINKDHHLDHVIGDLQTRKMSKNLEEHGFVSTIQQRTNYKDLQNCLFACFLSQKEPKKIEEEVYVCQPPGFEDPDFPDMKKHCMDYIKLLELEVKTASTPIETQKPLLKDKDGKEVNVHMYRYQVNPKVSHLHAVKRIFRYLVGQPKLGIWYLKDSLFDLVAYIDSDYAGASLDRKSTTGGCQFFDFWSTAMAKTINEEAQLHAKVDGKKIIVTESSVRRYLRLADDEGIDCLLNFTIFEQISLMGKPTRKDTQVPQPSGLTESVANETVHKELGDRLMRATTTAFSLEAEQDSGNITKTQSKATPNQPSSQGTDSESSGDEESLGEDGSKQERRIDAIDADEYITMVSAQDDADKEMFDVDVLGGEEMFVAGQTKNVVEEVLLWLKHLKH</sequence>
<reference evidence="5" key="1">
    <citation type="journal article" date="2019" name="Sci. Rep.">
        <title>Draft genome of Tanacetum cinerariifolium, the natural source of mosquito coil.</title>
        <authorList>
            <person name="Yamashiro T."/>
            <person name="Shiraishi A."/>
            <person name="Satake H."/>
            <person name="Nakayama K."/>
        </authorList>
    </citation>
    <scope>NUCLEOTIDE SEQUENCE</scope>
</reference>
<dbReference type="InterPro" id="IPR001878">
    <property type="entry name" value="Znf_CCHC"/>
</dbReference>
<feature type="coiled-coil region" evidence="2">
    <location>
        <begin position="105"/>
        <end position="135"/>
    </location>
</feature>
<dbReference type="InterPro" id="IPR036875">
    <property type="entry name" value="Znf_CCHC_sf"/>
</dbReference>
<evidence type="ECO:0000256" key="3">
    <source>
        <dbReference type="SAM" id="MobiDB-lite"/>
    </source>
</evidence>
<evidence type="ECO:0000256" key="1">
    <source>
        <dbReference type="PROSITE-ProRule" id="PRU00047"/>
    </source>
</evidence>
<feature type="compositionally biased region" description="Basic and acidic residues" evidence="3">
    <location>
        <begin position="840"/>
        <end position="850"/>
    </location>
</feature>
<dbReference type="GO" id="GO:0003676">
    <property type="term" value="F:nucleic acid binding"/>
    <property type="evidence" value="ECO:0007669"/>
    <property type="project" value="InterPro"/>
</dbReference>
<dbReference type="AlphaFoldDB" id="A0A6L2LES8"/>
<dbReference type="Pfam" id="PF14223">
    <property type="entry name" value="Retrotran_gag_2"/>
    <property type="match status" value="1"/>
</dbReference>
<dbReference type="Pfam" id="PF25597">
    <property type="entry name" value="SH3_retrovirus"/>
    <property type="match status" value="1"/>
</dbReference>
<proteinExistence type="predicted"/>
<evidence type="ECO:0000256" key="2">
    <source>
        <dbReference type="SAM" id="Coils"/>
    </source>
</evidence>
<dbReference type="EMBL" id="BKCJ010004052">
    <property type="protein sequence ID" value="GEU58744.1"/>
    <property type="molecule type" value="Genomic_DNA"/>
</dbReference>
<keyword evidence="2" id="KW-0175">Coiled coil</keyword>
<accession>A0A6L2LES8</accession>
<dbReference type="InterPro" id="IPR057670">
    <property type="entry name" value="SH3_retrovirus"/>
</dbReference>
<feature type="region of interest" description="Disordered" evidence="3">
    <location>
        <begin position="760"/>
        <end position="782"/>
    </location>
</feature>
<feature type="compositionally biased region" description="Polar residues" evidence="3">
    <location>
        <begin position="766"/>
        <end position="779"/>
    </location>
</feature>
<protein>
    <recommendedName>
        <fullName evidence="4">CCHC-type domain-containing protein</fullName>
    </recommendedName>
</protein>
<dbReference type="PROSITE" id="PS50158">
    <property type="entry name" value="ZF_CCHC"/>
    <property type="match status" value="1"/>
</dbReference>
<organism evidence="5">
    <name type="scientific">Tanacetum cinerariifolium</name>
    <name type="common">Dalmatian daisy</name>
    <name type="synonym">Chrysanthemum cinerariifolium</name>
    <dbReference type="NCBI Taxonomy" id="118510"/>
    <lineage>
        <taxon>Eukaryota</taxon>
        <taxon>Viridiplantae</taxon>
        <taxon>Streptophyta</taxon>
        <taxon>Embryophyta</taxon>
        <taxon>Tracheophyta</taxon>
        <taxon>Spermatophyta</taxon>
        <taxon>Magnoliopsida</taxon>
        <taxon>eudicotyledons</taxon>
        <taxon>Gunneridae</taxon>
        <taxon>Pentapetalae</taxon>
        <taxon>asterids</taxon>
        <taxon>campanulids</taxon>
        <taxon>Asterales</taxon>
        <taxon>Asteraceae</taxon>
        <taxon>Asteroideae</taxon>
        <taxon>Anthemideae</taxon>
        <taxon>Anthemidinae</taxon>
        <taxon>Tanacetum</taxon>
    </lineage>
</organism>
<evidence type="ECO:0000313" key="5">
    <source>
        <dbReference type="EMBL" id="GEU58744.1"/>
    </source>
</evidence>
<dbReference type="SUPFAM" id="SSF57756">
    <property type="entry name" value="Retrovirus zinc finger-like domains"/>
    <property type="match status" value="1"/>
</dbReference>
<dbReference type="PANTHER" id="PTHR11439:SF495">
    <property type="entry name" value="REVERSE TRANSCRIPTASE, RNA-DEPENDENT DNA POLYMERASE-RELATED"/>
    <property type="match status" value="1"/>
</dbReference>
<dbReference type="PANTHER" id="PTHR11439">
    <property type="entry name" value="GAG-POL-RELATED RETROTRANSPOSON"/>
    <property type="match status" value="1"/>
</dbReference>
<comment type="caution">
    <text evidence="5">The sequence shown here is derived from an EMBL/GenBank/DDBJ whole genome shotgun (WGS) entry which is preliminary data.</text>
</comment>
<keyword evidence="1" id="KW-0863">Zinc-finger</keyword>
<feature type="compositionally biased region" description="Polar residues" evidence="3">
    <location>
        <begin position="805"/>
        <end position="821"/>
    </location>
</feature>
<dbReference type="Gene3D" id="4.10.60.10">
    <property type="entry name" value="Zinc finger, CCHC-type"/>
    <property type="match status" value="1"/>
</dbReference>
<feature type="region of interest" description="Disordered" evidence="3">
    <location>
        <begin position="800"/>
        <end position="850"/>
    </location>
</feature>